<dbReference type="InterPro" id="IPR027417">
    <property type="entry name" value="P-loop_NTPase"/>
</dbReference>
<sequence>VLSARALVEAALEFEQEVSSERVLTLVAAAEAGARELVASSRDRAALVEGLTVAIAGRRNVGKSTLFNRLLGEERAIVTAKAGTTTDRIDAPFVAGGILFRLSDGAGVDAKGDDVVEREGVRRARAYVEEAAFVIWLDDGSRPPPRKQPMVAAEKLIHAVNKCDLPLAAGWPHALARRDRLAISAKTGRGVDKVVAELVRRATARDARDEEGPAKLSLSARERRLLEEAAASLYRAGEHLASSGIEELGAEELRLASDALGRIVGAIDIEEIYGEIFSRF</sequence>
<evidence type="ECO:0008006" key="4">
    <source>
        <dbReference type="Google" id="ProtNLM"/>
    </source>
</evidence>
<protein>
    <recommendedName>
        <fullName evidence="4">G domain-containing protein</fullName>
    </recommendedName>
</protein>
<dbReference type="PANTHER" id="PTHR42714">
    <property type="entry name" value="TRNA MODIFICATION GTPASE GTPBP3"/>
    <property type="match status" value="1"/>
</dbReference>
<dbReference type="EMBL" id="BARU01022545">
    <property type="protein sequence ID" value="GAH58062.1"/>
    <property type="molecule type" value="Genomic_DNA"/>
</dbReference>
<dbReference type="Gene3D" id="3.40.50.300">
    <property type="entry name" value="P-loop containing nucleotide triphosphate hydrolases"/>
    <property type="match status" value="1"/>
</dbReference>
<dbReference type="InterPro" id="IPR025867">
    <property type="entry name" value="MnmE_helical"/>
</dbReference>
<organism evidence="3">
    <name type="scientific">marine sediment metagenome</name>
    <dbReference type="NCBI Taxonomy" id="412755"/>
    <lineage>
        <taxon>unclassified sequences</taxon>
        <taxon>metagenomes</taxon>
        <taxon>ecological metagenomes</taxon>
    </lineage>
</organism>
<feature type="non-terminal residue" evidence="3">
    <location>
        <position position="280"/>
    </location>
</feature>
<dbReference type="InterPro" id="IPR005225">
    <property type="entry name" value="Small_GTP-bd"/>
</dbReference>
<dbReference type="Pfam" id="PF01926">
    <property type="entry name" value="MMR_HSR1"/>
    <property type="match status" value="1"/>
</dbReference>
<feature type="domain" description="G" evidence="1">
    <location>
        <begin position="52"/>
        <end position="145"/>
    </location>
</feature>
<dbReference type="Pfam" id="PF12631">
    <property type="entry name" value="MnmE_helical"/>
    <property type="match status" value="1"/>
</dbReference>
<dbReference type="InterPro" id="IPR031168">
    <property type="entry name" value="G_TrmE"/>
</dbReference>
<dbReference type="GO" id="GO:0030488">
    <property type="term" value="P:tRNA methylation"/>
    <property type="evidence" value="ECO:0007669"/>
    <property type="project" value="TreeGrafter"/>
</dbReference>
<feature type="non-terminal residue" evidence="3">
    <location>
        <position position="1"/>
    </location>
</feature>
<dbReference type="NCBIfam" id="TIGR00231">
    <property type="entry name" value="small_GTP"/>
    <property type="match status" value="1"/>
</dbReference>
<dbReference type="GO" id="GO:0002098">
    <property type="term" value="P:tRNA wobble uridine modification"/>
    <property type="evidence" value="ECO:0007669"/>
    <property type="project" value="TreeGrafter"/>
</dbReference>
<feature type="domain" description="MnmE helical" evidence="2">
    <location>
        <begin position="2"/>
        <end position="280"/>
    </location>
</feature>
<evidence type="ECO:0000313" key="3">
    <source>
        <dbReference type="EMBL" id="GAH58062.1"/>
    </source>
</evidence>
<dbReference type="Gene3D" id="1.20.120.430">
    <property type="entry name" value="tRNA modification GTPase MnmE domain 2"/>
    <property type="match status" value="1"/>
</dbReference>
<dbReference type="SUPFAM" id="SSF116878">
    <property type="entry name" value="TrmE connector domain"/>
    <property type="match status" value="1"/>
</dbReference>
<dbReference type="CDD" id="cd04164">
    <property type="entry name" value="trmE"/>
    <property type="match status" value="1"/>
</dbReference>
<dbReference type="InterPro" id="IPR027368">
    <property type="entry name" value="MnmE_dom2"/>
</dbReference>
<dbReference type="AlphaFoldDB" id="X1GLL3"/>
<accession>X1GLL3</accession>
<gene>
    <name evidence="3" type="ORF">S03H2_36711</name>
</gene>
<dbReference type="GO" id="GO:0005525">
    <property type="term" value="F:GTP binding"/>
    <property type="evidence" value="ECO:0007669"/>
    <property type="project" value="InterPro"/>
</dbReference>
<reference evidence="3" key="1">
    <citation type="journal article" date="2014" name="Front. Microbiol.">
        <title>High frequency of phylogenetically diverse reductive dehalogenase-homologous genes in deep subseafloor sedimentary metagenomes.</title>
        <authorList>
            <person name="Kawai M."/>
            <person name="Futagami T."/>
            <person name="Toyoda A."/>
            <person name="Takaki Y."/>
            <person name="Nishi S."/>
            <person name="Hori S."/>
            <person name="Arai W."/>
            <person name="Tsubouchi T."/>
            <person name="Morono Y."/>
            <person name="Uchiyama I."/>
            <person name="Ito T."/>
            <person name="Fujiyama A."/>
            <person name="Inagaki F."/>
            <person name="Takami H."/>
        </authorList>
    </citation>
    <scope>NUCLEOTIDE SEQUENCE</scope>
    <source>
        <strain evidence="3">Expedition CK06-06</strain>
    </source>
</reference>
<dbReference type="PANTHER" id="PTHR42714:SF2">
    <property type="entry name" value="TRNA MODIFICATION GTPASE GTPBP3, MITOCHONDRIAL"/>
    <property type="match status" value="1"/>
</dbReference>
<proteinExistence type="predicted"/>
<evidence type="ECO:0000259" key="2">
    <source>
        <dbReference type="Pfam" id="PF12631"/>
    </source>
</evidence>
<dbReference type="InterPro" id="IPR006073">
    <property type="entry name" value="GTP-bd"/>
</dbReference>
<dbReference type="GO" id="GO:0005737">
    <property type="term" value="C:cytoplasm"/>
    <property type="evidence" value="ECO:0007669"/>
    <property type="project" value="TreeGrafter"/>
</dbReference>
<dbReference type="SUPFAM" id="SSF52540">
    <property type="entry name" value="P-loop containing nucleoside triphosphate hydrolases"/>
    <property type="match status" value="1"/>
</dbReference>
<evidence type="ECO:0000259" key="1">
    <source>
        <dbReference type="Pfam" id="PF01926"/>
    </source>
</evidence>
<comment type="caution">
    <text evidence="3">The sequence shown here is derived from an EMBL/GenBank/DDBJ whole genome shotgun (WGS) entry which is preliminary data.</text>
</comment>
<name>X1GLL3_9ZZZZ</name>